<evidence type="ECO:0000256" key="1">
    <source>
        <dbReference type="SAM" id="MobiDB-lite"/>
    </source>
</evidence>
<dbReference type="AlphaFoldDB" id="M0K1K2"/>
<evidence type="ECO:0000313" key="3">
    <source>
        <dbReference type="Proteomes" id="UP000011623"/>
    </source>
</evidence>
<gene>
    <name evidence="2" type="ORF">C442_19886</name>
</gene>
<proteinExistence type="predicted"/>
<accession>M0K1K2</accession>
<sequence>MHDNEREPVTANRRSVLQYAGLMGGIGIASSGVTAKKNSNGGSASTSDNKNQLGDFEDGLDRWKTNGGNELQQITEDDFPAGVVSGNHGLAVGVNGDSFPMIENKKRVKNAELEKHRYL</sequence>
<name>M0K1K2_9EURY</name>
<feature type="compositionally biased region" description="Polar residues" evidence="1">
    <location>
        <begin position="32"/>
        <end position="52"/>
    </location>
</feature>
<keyword evidence="3" id="KW-1185">Reference proteome</keyword>
<feature type="region of interest" description="Disordered" evidence="1">
    <location>
        <begin position="32"/>
        <end position="60"/>
    </location>
</feature>
<organism evidence="2 3">
    <name type="scientific">Haloarcula amylolytica JCM 13557</name>
    <dbReference type="NCBI Taxonomy" id="1227452"/>
    <lineage>
        <taxon>Archaea</taxon>
        <taxon>Methanobacteriati</taxon>
        <taxon>Methanobacteriota</taxon>
        <taxon>Stenosarchaea group</taxon>
        <taxon>Halobacteria</taxon>
        <taxon>Halobacteriales</taxon>
        <taxon>Haloarculaceae</taxon>
        <taxon>Haloarcula</taxon>
    </lineage>
</organism>
<dbReference type="RefSeq" id="WP_008313527.1">
    <property type="nucleotide sequence ID" value="NZ_AOLW01000061.1"/>
</dbReference>
<protein>
    <submittedName>
        <fullName evidence="2">Uncharacterized protein</fullName>
    </submittedName>
</protein>
<evidence type="ECO:0000313" key="2">
    <source>
        <dbReference type="EMBL" id="EMA14663.1"/>
    </source>
</evidence>
<dbReference type="Proteomes" id="UP000011623">
    <property type="component" value="Unassembled WGS sequence"/>
</dbReference>
<comment type="caution">
    <text evidence="2">The sequence shown here is derived from an EMBL/GenBank/DDBJ whole genome shotgun (WGS) entry which is preliminary data.</text>
</comment>
<reference evidence="2 3" key="1">
    <citation type="journal article" date="2014" name="PLoS Genet.">
        <title>Phylogenetically driven sequencing of extremely halophilic archaea reveals strategies for static and dynamic osmo-response.</title>
        <authorList>
            <person name="Becker E.A."/>
            <person name="Seitzer P.M."/>
            <person name="Tritt A."/>
            <person name="Larsen D."/>
            <person name="Krusor M."/>
            <person name="Yao A.I."/>
            <person name="Wu D."/>
            <person name="Madern D."/>
            <person name="Eisen J.A."/>
            <person name="Darling A.E."/>
            <person name="Facciotti M.T."/>
        </authorList>
    </citation>
    <scope>NUCLEOTIDE SEQUENCE [LARGE SCALE GENOMIC DNA]</scope>
    <source>
        <strain evidence="2 3">JCM 13557</strain>
    </source>
</reference>
<dbReference type="EMBL" id="AOLW01000061">
    <property type="protein sequence ID" value="EMA14663.1"/>
    <property type="molecule type" value="Genomic_DNA"/>
</dbReference>